<gene>
    <name evidence="1" type="ORF">SVXNc_0759</name>
</gene>
<keyword evidence="2" id="KW-1185">Reference proteome</keyword>
<protein>
    <submittedName>
        <fullName evidence="1">Uncharacterized protein</fullName>
    </submittedName>
</protein>
<dbReference type="EMBL" id="CP104395">
    <property type="protein sequence ID" value="WEL19770.1"/>
    <property type="molecule type" value="Genomic_DNA"/>
</dbReference>
<sequence length="49" mass="5869">MPKFTFPNGHVVEALDEFELVEKVQRYAREHFHRDLDEEEIIDGSRNPQ</sequence>
<evidence type="ECO:0000313" key="2">
    <source>
        <dbReference type="Proteomes" id="UP001218034"/>
    </source>
</evidence>
<dbReference type="RefSeq" id="WP_347721602.1">
    <property type="nucleotide sequence ID" value="NZ_CP104395.1"/>
</dbReference>
<dbReference type="Proteomes" id="UP001218034">
    <property type="component" value="Chromosome"/>
</dbReference>
<dbReference type="GeneID" id="98290834"/>
<proteinExistence type="predicted"/>
<accession>A0ABY8CIB7</accession>
<name>A0ABY8CIB7_9ARCH</name>
<reference evidence="1 2" key="1">
    <citation type="submission" date="2022-09" db="EMBL/GenBank/DDBJ databases">
        <title>Xylan utilization by haloarchaea-nanohaloarchaea associations.</title>
        <authorList>
            <person name="Yakimov M."/>
        </authorList>
    </citation>
    <scope>NUCLEOTIDE SEQUENCE [LARGE SCALE GENOMIC DNA]</scope>
    <source>
        <strain evidence="1 2">SVXNc</strain>
    </source>
</reference>
<evidence type="ECO:0000313" key="1">
    <source>
        <dbReference type="EMBL" id="WEL19770.1"/>
    </source>
</evidence>
<organism evidence="1 2">
    <name type="scientific">Candidatus Nanohalococcus occultus</name>
    <dbReference type="NCBI Taxonomy" id="2978047"/>
    <lineage>
        <taxon>Archaea</taxon>
        <taxon>Candidatus Nanohalarchaeota</taxon>
        <taxon>Candidatus Nanohalarchaeota incertae sedis</taxon>
        <taxon>Candidatus Nanohalococcus</taxon>
    </lineage>
</organism>